<gene>
    <name evidence="2" type="ORF">SAMN02745199_1096</name>
</gene>
<dbReference type="Gene3D" id="3.40.50.720">
    <property type="entry name" value="NAD(P)-binding Rossmann-like Domain"/>
    <property type="match status" value="1"/>
</dbReference>
<evidence type="ECO:0000313" key="3">
    <source>
        <dbReference type="Proteomes" id="UP000242592"/>
    </source>
</evidence>
<dbReference type="Pfam" id="PF00106">
    <property type="entry name" value="adh_short"/>
    <property type="match status" value="1"/>
</dbReference>
<dbReference type="CDD" id="cd05325">
    <property type="entry name" value="carb_red_sniffer_like_SDR_c"/>
    <property type="match status" value="1"/>
</dbReference>
<evidence type="ECO:0000313" key="2">
    <source>
        <dbReference type="EMBL" id="SHH44159.1"/>
    </source>
</evidence>
<dbReference type="EMBL" id="FQXN01000004">
    <property type="protein sequence ID" value="SHH44159.1"/>
    <property type="molecule type" value="Genomic_DNA"/>
</dbReference>
<dbReference type="InterPro" id="IPR002347">
    <property type="entry name" value="SDR_fam"/>
</dbReference>
<dbReference type="PANTHER" id="PTHR45458:SF1">
    <property type="entry name" value="SHORT CHAIN DEHYDROGENASE"/>
    <property type="match status" value="1"/>
</dbReference>
<dbReference type="InterPro" id="IPR036291">
    <property type="entry name" value="NAD(P)-bd_dom_sf"/>
</dbReference>
<protein>
    <submittedName>
        <fullName evidence="2">NAD(P)-dependent dehydrogenase, short-chain alcohol dehydrogenase family</fullName>
    </submittedName>
</protein>
<accession>A0A1M5T083</accession>
<name>A0A1M5T083_9BACT</name>
<dbReference type="Proteomes" id="UP000242592">
    <property type="component" value="Unassembled WGS sequence"/>
</dbReference>
<proteinExistence type="inferred from homology"/>
<dbReference type="AlphaFoldDB" id="A0A1M5T083"/>
<dbReference type="PANTHER" id="PTHR45458">
    <property type="entry name" value="SHORT-CHAIN DEHYDROGENASE/REDUCTASE SDR"/>
    <property type="match status" value="1"/>
</dbReference>
<dbReference type="InterPro" id="IPR052184">
    <property type="entry name" value="SDR_enzymes"/>
</dbReference>
<dbReference type="OrthoDB" id="5786478at2"/>
<dbReference type="PRINTS" id="PR00081">
    <property type="entry name" value="GDHRDH"/>
</dbReference>
<reference evidence="3" key="1">
    <citation type="submission" date="2016-11" db="EMBL/GenBank/DDBJ databases">
        <authorList>
            <person name="Varghese N."/>
            <person name="Submissions S."/>
        </authorList>
    </citation>
    <scope>NUCLEOTIDE SEQUENCE [LARGE SCALE GENOMIC DNA]</scope>
    <source>
        <strain evidence="3">DSM 15807</strain>
    </source>
</reference>
<keyword evidence="3" id="KW-1185">Reference proteome</keyword>
<dbReference type="SUPFAM" id="SSF51735">
    <property type="entry name" value="NAD(P)-binding Rossmann-fold domains"/>
    <property type="match status" value="1"/>
</dbReference>
<comment type="similarity">
    <text evidence="1">Belongs to the short-chain dehydrogenases/reductases (SDR) family.</text>
</comment>
<dbReference type="STRING" id="1123380.SAMN02745199_1096"/>
<organism evidence="2 3">
    <name type="scientific">Thermosipho atlanticus DSM 15807</name>
    <dbReference type="NCBI Taxonomy" id="1123380"/>
    <lineage>
        <taxon>Bacteria</taxon>
        <taxon>Thermotogati</taxon>
        <taxon>Thermotogota</taxon>
        <taxon>Thermotogae</taxon>
        <taxon>Thermotogales</taxon>
        <taxon>Fervidobacteriaceae</taxon>
        <taxon>Thermosipho</taxon>
    </lineage>
</organism>
<sequence length="221" mass="24880">MTFLITGANRGIGFALTKEILKKKHKVIAAVRNLKAKNLLQLEEENIDIMHLDISDYNSIVDFSAQLKCEVDILINNAGVLFKDSFPELKYEDFLNSFKVNTLGALFLTQELYKNKKLKKGGKIVNIDSILGSISNTRTTPSYCYSISKAALNMATKLLSNYFLKEDILVFSVHPGWVKTDMGGKNAPITPEESAKNIINLIENVKETGKFYDYTGKEIEW</sequence>
<dbReference type="PRINTS" id="PR00080">
    <property type="entry name" value="SDRFAMILY"/>
</dbReference>
<evidence type="ECO:0000256" key="1">
    <source>
        <dbReference type="RuleBase" id="RU000363"/>
    </source>
</evidence>
<dbReference type="GO" id="GO:0016616">
    <property type="term" value="F:oxidoreductase activity, acting on the CH-OH group of donors, NAD or NADP as acceptor"/>
    <property type="evidence" value="ECO:0007669"/>
    <property type="project" value="TreeGrafter"/>
</dbReference>
<dbReference type="RefSeq" id="WP_073073042.1">
    <property type="nucleotide sequence ID" value="NZ_FQXN01000004.1"/>
</dbReference>